<dbReference type="InterPro" id="IPR021721">
    <property type="entry name" value="Znf_CCCH-type_TRM13"/>
</dbReference>
<accession>A0A1V2L3N9</accession>
<gene>
    <name evidence="17" type="ORF">BON22_3647</name>
</gene>
<evidence type="ECO:0000256" key="6">
    <source>
        <dbReference type="ARBA" id="ARBA00022679"/>
    </source>
</evidence>
<comment type="catalytic activity">
    <reaction evidence="13 15">
        <text>cytidine(4) in tRNA(Gly)(GCC) + S-adenosyl-L-methionine = 2'-O-methylcytidine(4) in tRNA(Gly)(GCC) + S-adenosyl-L-homocysteine + H(+)</text>
        <dbReference type="Rhea" id="RHEA:43192"/>
        <dbReference type="Rhea" id="RHEA-COMP:10399"/>
        <dbReference type="Rhea" id="RHEA-COMP:10400"/>
        <dbReference type="ChEBI" id="CHEBI:15378"/>
        <dbReference type="ChEBI" id="CHEBI:57856"/>
        <dbReference type="ChEBI" id="CHEBI:59789"/>
        <dbReference type="ChEBI" id="CHEBI:74495"/>
        <dbReference type="ChEBI" id="CHEBI:82748"/>
        <dbReference type="EC" id="2.1.1.225"/>
    </reaction>
</comment>
<evidence type="ECO:0000256" key="11">
    <source>
        <dbReference type="ARBA" id="ARBA00022833"/>
    </source>
</evidence>
<evidence type="ECO:0000256" key="13">
    <source>
        <dbReference type="ARBA" id="ARBA00048635"/>
    </source>
</evidence>
<protein>
    <recommendedName>
        <fullName evidence="4 15">tRNA:m(4)X modification enzyme TRM13</fullName>
        <ecNumber evidence="3 15">2.1.1.225</ecNumber>
    </recommendedName>
</protein>
<dbReference type="OMA" id="HRCSWRS"/>
<evidence type="ECO:0000256" key="7">
    <source>
        <dbReference type="ARBA" id="ARBA00022691"/>
    </source>
</evidence>
<dbReference type="GO" id="GO:0008270">
    <property type="term" value="F:zinc ion binding"/>
    <property type="evidence" value="ECO:0007669"/>
    <property type="project" value="UniProtKB-KW"/>
</dbReference>
<keyword evidence="11 15" id="KW-0862">Zinc</keyword>
<evidence type="ECO:0000256" key="8">
    <source>
        <dbReference type="ARBA" id="ARBA00022694"/>
    </source>
</evidence>
<evidence type="ECO:0000256" key="4">
    <source>
        <dbReference type="ARBA" id="ARBA00015883"/>
    </source>
</evidence>
<evidence type="ECO:0000256" key="2">
    <source>
        <dbReference type="ARBA" id="ARBA00005265"/>
    </source>
</evidence>
<keyword evidence="10 15" id="KW-0863">Zinc-finger</keyword>
<dbReference type="PROSITE" id="PS51800">
    <property type="entry name" value="ZF_CHHC_U11_48K"/>
    <property type="match status" value="1"/>
</dbReference>
<evidence type="ECO:0000313" key="17">
    <source>
        <dbReference type="EMBL" id="ONH66539.1"/>
    </source>
</evidence>
<dbReference type="Proteomes" id="UP000189513">
    <property type="component" value="Unassembled WGS sequence"/>
</dbReference>
<dbReference type="InterPro" id="IPR022776">
    <property type="entry name" value="TRM13/UPF0224_CHHC_Znf_dom"/>
</dbReference>
<evidence type="ECO:0000256" key="14">
    <source>
        <dbReference type="ARBA" id="ARBA00049393"/>
    </source>
</evidence>
<feature type="domain" description="CHHC U11-48K-type" evidence="16">
    <location>
        <begin position="65"/>
        <end position="92"/>
    </location>
</feature>
<dbReference type="Pfam" id="PF05253">
    <property type="entry name" value="zf-U11-48K"/>
    <property type="match status" value="1"/>
</dbReference>
<evidence type="ECO:0000313" key="18">
    <source>
        <dbReference type="Proteomes" id="UP000189513"/>
    </source>
</evidence>
<dbReference type="Pfam" id="PF11722">
    <property type="entry name" value="zf-TRM13_CCCH"/>
    <property type="match status" value="1"/>
</dbReference>
<dbReference type="EMBL" id="MPUK01000007">
    <property type="protein sequence ID" value="ONH66539.1"/>
    <property type="molecule type" value="Genomic_DNA"/>
</dbReference>
<comment type="function">
    <text evidence="1 15">tRNA methylase which 2'-O-methylates cytidine(4) in tRNA(Pro) and tRNA(Gly)(GCC), and adenosine(4) in tRNA(His).</text>
</comment>
<comment type="caution">
    <text evidence="17">The sequence shown here is derived from an EMBL/GenBank/DDBJ whole genome shotgun (WGS) entry which is preliminary data.</text>
</comment>
<dbReference type="AlphaFoldDB" id="A0A1V2L3N9"/>
<keyword evidence="18" id="KW-1185">Reference proteome</keyword>
<dbReference type="PANTHER" id="PTHR12998:SF0">
    <property type="entry name" value="TRNA:M(4)X MODIFICATION ENZYME TRM13 HOMOLOG"/>
    <property type="match status" value="1"/>
</dbReference>
<evidence type="ECO:0000256" key="9">
    <source>
        <dbReference type="ARBA" id="ARBA00022723"/>
    </source>
</evidence>
<evidence type="ECO:0000256" key="12">
    <source>
        <dbReference type="ARBA" id="ARBA00048165"/>
    </source>
</evidence>
<keyword evidence="5 15" id="KW-0489">Methyltransferase</keyword>
<dbReference type="Pfam" id="PF05206">
    <property type="entry name" value="TRM13"/>
    <property type="match status" value="1"/>
</dbReference>
<dbReference type="EC" id="2.1.1.225" evidence="3 15"/>
<reference evidence="18" key="1">
    <citation type="journal article" date="2017" name="Genome Announc.">
        <title>Genome sequences of Cyberlindnera fabianii 65, Pichia kudriavzevii 129, and Saccharomyces cerevisiae 131 isolated from fermented masau fruits in Zimbabwe.</title>
        <authorList>
            <person name="van Rijswijck I.M.H."/>
            <person name="Derks M.F.L."/>
            <person name="Abee T."/>
            <person name="de Ridder D."/>
            <person name="Smid E.J."/>
        </authorList>
    </citation>
    <scope>NUCLEOTIDE SEQUENCE [LARGE SCALE GENOMIC DNA]</scope>
    <source>
        <strain evidence="18">65</strain>
    </source>
</reference>
<organism evidence="17 18">
    <name type="scientific">Cyberlindnera fabianii</name>
    <name type="common">Yeast</name>
    <name type="synonym">Hansenula fabianii</name>
    <dbReference type="NCBI Taxonomy" id="36022"/>
    <lineage>
        <taxon>Eukaryota</taxon>
        <taxon>Fungi</taxon>
        <taxon>Dikarya</taxon>
        <taxon>Ascomycota</taxon>
        <taxon>Saccharomycotina</taxon>
        <taxon>Saccharomycetes</taxon>
        <taxon>Phaffomycetales</taxon>
        <taxon>Phaffomycetaceae</taxon>
        <taxon>Cyberlindnera</taxon>
    </lineage>
</organism>
<comment type="similarity">
    <text evidence="2 15">Belongs to the methyltransferase TRM13 family.</text>
</comment>
<dbReference type="InterPro" id="IPR007871">
    <property type="entry name" value="Methyltransferase_TRM13"/>
</dbReference>
<keyword evidence="8 15" id="KW-0819">tRNA processing</keyword>
<dbReference type="GO" id="GO:0030488">
    <property type="term" value="P:tRNA methylation"/>
    <property type="evidence" value="ECO:0007669"/>
    <property type="project" value="InterPro"/>
</dbReference>
<evidence type="ECO:0000256" key="1">
    <source>
        <dbReference type="ARBA" id="ARBA00002267"/>
    </source>
</evidence>
<name>A0A1V2L3N9_CYBFA</name>
<evidence type="ECO:0000256" key="15">
    <source>
        <dbReference type="RuleBase" id="RU367103"/>
    </source>
</evidence>
<evidence type="ECO:0000256" key="5">
    <source>
        <dbReference type="ARBA" id="ARBA00022603"/>
    </source>
</evidence>
<dbReference type="InterPro" id="IPR039044">
    <property type="entry name" value="Trm13"/>
</dbReference>
<dbReference type="STRING" id="36022.A0A1V2L3N9"/>
<dbReference type="GO" id="GO:0106050">
    <property type="term" value="F:tRNA 2'-O-methyltransferase activity"/>
    <property type="evidence" value="ECO:0007669"/>
    <property type="project" value="UniProtKB-UniRule"/>
</dbReference>
<proteinExistence type="inferred from homology"/>
<keyword evidence="6 15" id="KW-0808">Transferase</keyword>
<sequence>MSTESSPPLRISQKRRRLEAQGITPVERLQCEFIIKAKNKRCPLTRAKDVEFCAEHLKQREGDKRIACPVDPRHTVWEREVKGHVKRCAAKIEAQKDKPWFKLNHNCNAQVEGNKDSAGPTELVLEYSKWAEVVNKAHEEFEPLVLEQLHHDGVQERLEEKQNQKHAIQQSSLISHLDQNGLLSKDLHYIEWGCGKAELSRYLLKSVMHKDHAPADFLLIDRSPMRMKQDGKMIKDVEDAGQKNKIFRVRIDIKDVFVDAIIDQEFNDKKDFVGVSKHLCGAATDLTIQCIERNPELQRRMGGMIVAMCCRHCCNYDMFPVKGKQFLSERGIDELGFRHLMKFASWAVSGMRPNMDESDGSDHPSGLTIKERRELGLRARRLIDEARKYTMESMGYKVKLCHYVPLDVSLENTCMIVTK</sequence>
<keyword evidence="9 15" id="KW-0479">Metal-binding</keyword>
<evidence type="ECO:0000259" key="16">
    <source>
        <dbReference type="PROSITE" id="PS51800"/>
    </source>
</evidence>
<dbReference type="PANTHER" id="PTHR12998">
    <property type="entry name" value="TRNA:M(4)X MODIFICATION ENZYME TRM13 HOMOLOG"/>
    <property type="match status" value="1"/>
</dbReference>
<keyword evidence="7 15" id="KW-0949">S-adenosyl-L-methionine</keyword>
<dbReference type="VEuPathDB" id="FungiDB:BON22_3647"/>
<evidence type="ECO:0000256" key="10">
    <source>
        <dbReference type="ARBA" id="ARBA00022771"/>
    </source>
</evidence>
<evidence type="ECO:0000256" key="3">
    <source>
        <dbReference type="ARBA" id="ARBA00012810"/>
    </source>
</evidence>
<comment type="catalytic activity">
    <reaction evidence="12 15">
        <text>cytidine(4) in tRNA(Pro) + S-adenosyl-L-methionine = 2'-O-methylcytidine(4) in tRNA(Pro) + S-adenosyl-L-homocysteine + H(+)</text>
        <dbReference type="Rhea" id="RHEA:32767"/>
        <dbReference type="Rhea" id="RHEA-COMP:10397"/>
        <dbReference type="Rhea" id="RHEA-COMP:10398"/>
        <dbReference type="ChEBI" id="CHEBI:15378"/>
        <dbReference type="ChEBI" id="CHEBI:57856"/>
        <dbReference type="ChEBI" id="CHEBI:59789"/>
        <dbReference type="ChEBI" id="CHEBI:74495"/>
        <dbReference type="ChEBI" id="CHEBI:82748"/>
        <dbReference type="EC" id="2.1.1.225"/>
    </reaction>
</comment>
<comment type="catalytic activity">
    <reaction evidence="14 15">
        <text>adenosine(4) in tRNA(His) + S-adenosyl-L-methionine = 2'-O-methyladenosine(4) in tRNA(His) + S-adenosyl-L-homocysteine + H(+)</text>
        <dbReference type="Rhea" id="RHEA:43196"/>
        <dbReference type="Rhea" id="RHEA-COMP:10401"/>
        <dbReference type="Rhea" id="RHEA-COMP:10402"/>
        <dbReference type="ChEBI" id="CHEBI:15378"/>
        <dbReference type="ChEBI" id="CHEBI:57856"/>
        <dbReference type="ChEBI" id="CHEBI:59789"/>
        <dbReference type="ChEBI" id="CHEBI:74411"/>
        <dbReference type="ChEBI" id="CHEBI:74477"/>
        <dbReference type="EC" id="2.1.1.225"/>
    </reaction>
</comment>